<protein>
    <recommendedName>
        <fullName evidence="5">BPTI/Kunitz inhibitor domain-containing protein</fullName>
    </recommendedName>
</protein>
<sequence length="81" mass="9287">MKLIFLVVCLVGVVSSLRPPLRQTPDFCLEEAVRGPCRARYLRYYYNEKSEKCEAFTYGGCGGNLNNFWTINACRRSCIPK</sequence>
<feature type="signal peptide" evidence="4">
    <location>
        <begin position="1"/>
        <end position="16"/>
    </location>
</feature>
<dbReference type="EMBL" id="JARK01000388">
    <property type="protein sequence ID" value="EYC37470.1"/>
    <property type="molecule type" value="Genomic_DNA"/>
</dbReference>
<dbReference type="InterPro" id="IPR036880">
    <property type="entry name" value="Kunitz_BPTI_sf"/>
</dbReference>
<dbReference type="GO" id="GO:0005615">
    <property type="term" value="C:extracellular space"/>
    <property type="evidence" value="ECO:0007669"/>
    <property type="project" value="TreeGrafter"/>
</dbReference>
<dbReference type="Pfam" id="PF00014">
    <property type="entry name" value="Kunitz_BPTI"/>
    <property type="match status" value="1"/>
</dbReference>
<accession>A0A016WCW6</accession>
<keyword evidence="7" id="KW-1185">Reference proteome</keyword>
<dbReference type="InterPro" id="IPR002223">
    <property type="entry name" value="Kunitz_BPTI"/>
</dbReference>
<dbReference type="AlphaFoldDB" id="A0A016WCW6"/>
<dbReference type="SMART" id="SM00131">
    <property type="entry name" value="KU"/>
    <property type="match status" value="1"/>
</dbReference>
<dbReference type="FunFam" id="4.10.410.10:FF:000004">
    <property type="entry name" value="Tissue factor pathway inhibitor"/>
    <property type="match status" value="1"/>
</dbReference>
<dbReference type="OrthoDB" id="4473401at2759"/>
<evidence type="ECO:0000313" key="6">
    <source>
        <dbReference type="EMBL" id="EYC37470.1"/>
    </source>
</evidence>
<keyword evidence="2" id="KW-0722">Serine protease inhibitor</keyword>
<dbReference type="InterPro" id="IPR020901">
    <property type="entry name" value="Prtase_inh_Kunz-CS"/>
</dbReference>
<dbReference type="SUPFAM" id="SSF57362">
    <property type="entry name" value="BPTI-like"/>
    <property type="match status" value="1"/>
</dbReference>
<reference evidence="7" key="1">
    <citation type="journal article" date="2015" name="Nat. Genet.">
        <title>The genome and transcriptome of the zoonotic hookworm Ancylostoma ceylanicum identify infection-specific gene families.</title>
        <authorList>
            <person name="Schwarz E.M."/>
            <person name="Hu Y."/>
            <person name="Antoshechkin I."/>
            <person name="Miller M.M."/>
            <person name="Sternberg P.W."/>
            <person name="Aroian R.V."/>
        </authorList>
    </citation>
    <scope>NUCLEOTIDE SEQUENCE</scope>
    <source>
        <strain evidence="7">HY135</strain>
    </source>
</reference>
<evidence type="ECO:0000313" key="7">
    <source>
        <dbReference type="Proteomes" id="UP000024635"/>
    </source>
</evidence>
<keyword evidence="1" id="KW-0646">Protease inhibitor</keyword>
<feature type="domain" description="BPTI/Kunitz inhibitor" evidence="5">
    <location>
        <begin position="28"/>
        <end position="78"/>
    </location>
</feature>
<keyword evidence="4" id="KW-0732">Signal</keyword>
<name>A0A016WCW6_9BILA</name>
<dbReference type="PROSITE" id="PS00280">
    <property type="entry name" value="BPTI_KUNITZ_1"/>
    <property type="match status" value="1"/>
</dbReference>
<dbReference type="STRING" id="53326.A0A016WCW6"/>
<dbReference type="PRINTS" id="PR00759">
    <property type="entry name" value="BASICPTASE"/>
</dbReference>
<dbReference type="GO" id="GO:0004867">
    <property type="term" value="F:serine-type endopeptidase inhibitor activity"/>
    <property type="evidence" value="ECO:0007669"/>
    <property type="project" value="UniProtKB-KW"/>
</dbReference>
<dbReference type="Gene3D" id="4.10.410.10">
    <property type="entry name" value="Pancreatic trypsin inhibitor Kunitz domain"/>
    <property type="match status" value="1"/>
</dbReference>
<dbReference type="InterPro" id="IPR050098">
    <property type="entry name" value="TFPI/VKTCI-like"/>
</dbReference>
<gene>
    <name evidence="6" type="primary">Acey_s0788.g2360</name>
    <name evidence="6" type="ORF">Y032_0788g2360</name>
</gene>
<feature type="chain" id="PRO_5001491169" description="BPTI/Kunitz inhibitor domain-containing protein" evidence="4">
    <location>
        <begin position="17"/>
        <end position="81"/>
    </location>
</feature>
<dbReference type="PANTHER" id="PTHR10083:SF374">
    <property type="entry name" value="BPTI_KUNITZ INHIBITOR DOMAIN-CONTAINING PROTEIN"/>
    <property type="match status" value="1"/>
</dbReference>
<evidence type="ECO:0000259" key="5">
    <source>
        <dbReference type="PROSITE" id="PS50279"/>
    </source>
</evidence>
<organism evidence="6 7">
    <name type="scientific">Ancylostoma ceylanicum</name>
    <dbReference type="NCBI Taxonomy" id="53326"/>
    <lineage>
        <taxon>Eukaryota</taxon>
        <taxon>Metazoa</taxon>
        <taxon>Ecdysozoa</taxon>
        <taxon>Nematoda</taxon>
        <taxon>Chromadorea</taxon>
        <taxon>Rhabditida</taxon>
        <taxon>Rhabditina</taxon>
        <taxon>Rhabditomorpha</taxon>
        <taxon>Strongyloidea</taxon>
        <taxon>Ancylostomatidae</taxon>
        <taxon>Ancylostomatinae</taxon>
        <taxon>Ancylostoma</taxon>
    </lineage>
</organism>
<dbReference type="Proteomes" id="UP000024635">
    <property type="component" value="Unassembled WGS sequence"/>
</dbReference>
<dbReference type="PANTHER" id="PTHR10083">
    <property type="entry name" value="KUNITZ-TYPE PROTEASE INHIBITOR-RELATED"/>
    <property type="match status" value="1"/>
</dbReference>
<dbReference type="CDD" id="cd00109">
    <property type="entry name" value="Kunitz-type"/>
    <property type="match status" value="1"/>
</dbReference>
<comment type="caution">
    <text evidence="6">The sequence shown here is derived from an EMBL/GenBank/DDBJ whole genome shotgun (WGS) entry which is preliminary data.</text>
</comment>
<evidence type="ECO:0000256" key="3">
    <source>
        <dbReference type="ARBA" id="ARBA00023157"/>
    </source>
</evidence>
<proteinExistence type="predicted"/>
<evidence type="ECO:0000256" key="1">
    <source>
        <dbReference type="ARBA" id="ARBA00022690"/>
    </source>
</evidence>
<evidence type="ECO:0000256" key="2">
    <source>
        <dbReference type="ARBA" id="ARBA00022900"/>
    </source>
</evidence>
<keyword evidence="3" id="KW-1015">Disulfide bond</keyword>
<evidence type="ECO:0000256" key="4">
    <source>
        <dbReference type="SAM" id="SignalP"/>
    </source>
</evidence>
<dbReference type="PROSITE" id="PS50279">
    <property type="entry name" value="BPTI_KUNITZ_2"/>
    <property type="match status" value="1"/>
</dbReference>